<reference evidence="1" key="1">
    <citation type="submission" date="2019-04" db="EMBL/GenBank/DDBJ databases">
        <authorList>
            <person name="Assadpour T."/>
            <person name="Ahmed J."/>
            <person name="Anderson S."/>
            <person name="Espinosa K."/>
            <person name="Gadsden T."/>
            <person name="Graham A."/>
            <person name="Hajjar W."/>
            <person name="Howard T."/>
            <person name="Lacafta O."/>
            <person name="Matney K."/>
            <person name="Matsen K."/>
            <person name="Osu J."/>
            <person name="Rupe E."/>
            <person name="Sang H."/>
            <person name="Wadi S."/>
            <person name="McNeal J."/>
            <person name="Temple L."/>
        </authorList>
    </citation>
    <scope>NUCLEOTIDE SEQUENCE [LARGE SCALE GENOMIC DNA]</scope>
</reference>
<dbReference type="EMBL" id="MK863032">
    <property type="protein sequence ID" value="QEM41165.1"/>
    <property type="molecule type" value="Genomic_DNA"/>
</dbReference>
<proteinExistence type="predicted"/>
<dbReference type="Gene3D" id="3.30.420.10">
    <property type="entry name" value="Ribonuclease H-like superfamily/Ribonuclease H"/>
    <property type="match status" value="1"/>
</dbReference>
<accession>A0A5C1K5Z8</accession>
<protein>
    <submittedName>
        <fullName evidence="1">SsDNA binding protein</fullName>
    </submittedName>
</protein>
<dbReference type="GO" id="GO:0003676">
    <property type="term" value="F:nucleic acid binding"/>
    <property type="evidence" value="ECO:0007669"/>
    <property type="project" value="InterPro"/>
</dbReference>
<organism evidence="1 2">
    <name type="scientific">Pseudomonas phage Zuri</name>
    <dbReference type="NCBI Taxonomy" id="2604899"/>
    <lineage>
        <taxon>Viruses</taxon>
        <taxon>Duplodnaviria</taxon>
        <taxon>Heunggongvirae</taxon>
        <taxon>Uroviricota</taxon>
        <taxon>Caudoviricetes</taxon>
        <taxon>Schitoviridae</taxon>
        <taxon>Zurivirus</taxon>
        <taxon>Zurivirus zuri</taxon>
    </lineage>
</organism>
<name>A0A5C1K5Z8_9CAUD</name>
<dbReference type="InterPro" id="IPR036397">
    <property type="entry name" value="RNaseH_sf"/>
</dbReference>
<evidence type="ECO:0000313" key="1">
    <source>
        <dbReference type="EMBL" id="QEM41165.1"/>
    </source>
</evidence>
<keyword evidence="2" id="KW-1185">Reference proteome</keyword>
<evidence type="ECO:0000313" key="2">
    <source>
        <dbReference type="Proteomes" id="UP000322075"/>
    </source>
</evidence>
<sequence length="190" mass="20693">MKIPVAGFDPSLTNWGIAEGQLDLETGHLTDVQLEVVSTEKSKEKQLRTNSSDLQRCEVLAVKALEVGRRCKAIFVEVPVGSQSASGMKAYGVVCGILGSLRAEGIQIIEVTAFEVKKAFTGTKNATKQEMINVGVDLYPEANWPRQKTNGKNFQKGDLKNEAEHVADALAAIHAGVNTPLFQNLMRLLR</sequence>
<dbReference type="Proteomes" id="UP000322075">
    <property type="component" value="Segment"/>
</dbReference>
<gene>
    <name evidence="1" type="ORF">Zuri_68</name>
</gene>